<protein>
    <submittedName>
        <fullName evidence="1">Nucleotidyltransferase domain-containing protein</fullName>
    </submittedName>
</protein>
<reference evidence="2" key="1">
    <citation type="journal article" date="2019" name="Int. J. Syst. Evol. Microbiol.">
        <title>The Global Catalogue of Microorganisms (GCM) 10K type strain sequencing project: providing services to taxonomists for standard genome sequencing and annotation.</title>
        <authorList>
            <consortium name="The Broad Institute Genomics Platform"/>
            <consortium name="The Broad Institute Genome Sequencing Center for Infectious Disease"/>
            <person name="Wu L."/>
            <person name="Ma J."/>
        </authorList>
    </citation>
    <scope>NUCLEOTIDE SEQUENCE [LARGE SCALE GENOMIC DNA]</scope>
    <source>
        <strain evidence="2">JCM 14736</strain>
    </source>
</reference>
<accession>A0ABP4Y192</accession>
<dbReference type="PANTHER" id="PTHR34817">
    <property type="entry name" value="NUCLEOTIDYLTRANSFERASE"/>
    <property type="match status" value="1"/>
</dbReference>
<dbReference type="EMBL" id="BAAAOB010000005">
    <property type="protein sequence ID" value="GAA1797881.1"/>
    <property type="molecule type" value="Genomic_DNA"/>
</dbReference>
<gene>
    <name evidence="1" type="ORF">GCM10009768_28500</name>
</gene>
<evidence type="ECO:0000313" key="2">
    <source>
        <dbReference type="Proteomes" id="UP001500851"/>
    </source>
</evidence>
<comment type="caution">
    <text evidence="1">The sequence shown here is derived from an EMBL/GenBank/DDBJ whole genome shotgun (WGS) entry which is preliminary data.</text>
</comment>
<proteinExistence type="predicted"/>
<dbReference type="Proteomes" id="UP001500851">
    <property type="component" value="Unassembled WGS sequence"/>
</dbReference>
<organism evidence="1 2">
    <name type="scientific">Leucobacter iarius</name>
    <dbReference type="NCBI Taxonomy" id="333963"/>
    <lineage>
        <taxon>Bacteria</taxon>
        <taxon>Bacillati</taxon>
        <taxon>Actinomycetota</taxon>
        <taxon>Actinomycetes</taxon>
        <taxon>Micrococcales</taxon>
        <taxon>Microbacteriaceae</taxon>
        <taxon>Leucobacter</taxon>
    </lineage>
</organism>
<dbReference type="RefSeq" id="WP_344033295.1">
    <property type="nucleotide sequence ID" value="NZ_BAAAOB010000005.1"/>
</dbReference>
<keyword evidence="2" id="KW-1185">Reference proteome</keyword>
<evidence type="ECO:0000313" key="1">
    <source>
        <dbReference type="EMBL" id="GAA1797881.1"/>
    </source>
</evidence>
<dbReference type="InterPro" id="IPR018775">
    <property type="entry name" value="RlaP"/>
</dbReference>
<dbReference type="PANTHER" id="PTHR34817:SF2">
    <property type="entry name" value="NUCLEOTIDYLTRANSFERASE"/>
    <property type="match status" value="1"/>
</dbReference>
<name>A0ABP4Y192_9MICO</name>
<dbReference type="Pfam" id="PF10127">
    <property type="entry name" value="RlaP"/>
    <property type="match status" value="1"/>
</dbReference>
<sequence length="268" mass="29618">MRAVPPSLDPTVVSGIDARLALVASDHGVRIPWAVESGSRAWGFPSPDSDYDCRFLYVRPSDDYLSLWPVRDVIETPLDRVFDVNGWDLAKAVKLIARGNAAALEWLRSPIVYSGDPAFRDRLLGLAEEIVARELIERHYLHVGRQHLASGTSLKRFFYALRPAAALRWLADHPEPALPPMDLPTLIADSSVGADIADAAAELIAAKAVTRELGDGARPAALLRFAEEEFARAEQRDAAFVDPENGPRWSAARDRADEWFRDELRAAS</sequence>